<feature type="transmembrane region" description="Helical" evidence="1">
    <location>
        <begin position="139"/>
        <end position="162"/>
    </location>
</feature>
<comment type="caution">
    <text evidence="3">The sequence shown here is derived from an EMBL/GenBank/DDBJ whole genome shotgun (WGS) entry which is preliminary data.</text>
</comment>
<organism evidence="3 4">
    <name type="scientific">Thiohalocapsa marina</name>
    <dbReference type="NCBI Taxonomy" id="424902"/>
    <lineage>
        <taxon>Bacteria</taxon>
        <taxon>Pseudomonadati</taxon>
        <taxon>Pseudomonadota</taxon>
        <taxon>Gammaproteobacteria</taxon>
        <taxon>Chromatiales</taxon>
        <taxon>Chromatiaceae</taxon>
        <taxon>Thiohalocapsa</taxon>
    </lineage>
</organism>
<dbReference type="Proteomes" id="UP000322981">
    <property type="component" value="Unassembled WGS sequence"/>
</dbReference>
<gene>
    <name evidence="3" type="ORF">F2Q65_11520</name>
</gene>
<evidence type="ECO:0000256" key="1">
    <source>
        <dbReference type="SAM" id="Phobius"/>
    </source>
</evidence>
<accession>A0A5M8FJ28</accession>
<dbReference type="OrthoDB" id="9816314at2"/>
<evidence type="ECO:0000313" key="4">
    <source>
        <dbReference type="Proteomes" id="UP000322981"/>
    </source>
</evidence>
<keyword evidence="1" id="KW-1133">Transmembrane helix</keyword>
<protein>
    <recommendedName>
        <fullName evidence="2">Inositolphosphotransferase Aur1/Ipt1 domain-containing protein</fullName>
    </recommendedName>
</protein>
<keyword evidence="1" id="KW-0472">Membrane</keyword>
<evidence type="ECO:0000259" key="2">
    <source>
        <dbReference type="Pfam" id="PF14378"/>
    </source>
</evidence>
<reference evidence="3 4" key="1">
    <citation type="submission" date="2019-09" db="EMBL/GenBank/DDBJ databases">
        <title>Whole-genome sequence of the purple sulfur bacterium Thiohalocapsa marina DSM 19078.</title>
        <authorList>
            <person name="Kyndt J.A."/>
            <person name="Meyer T.E."/>
        </authorList>
    </citation>
    <scope>NUCLEOTIDE SEQUENCE [LARGE SCALE GENOMIC DNA]</scope>
    <source>
        <strain evidence="3 4">DSM 19078</strain>
    </source>
</reference>
<sequence>MYLDRILFFGHDPWRFTHAIFGDAISTWVLQQFYILWFAIMWMSLAFVTLRSELQHLRAQYLLAFSLSFIVIGCLSALLLSSAGPCYYDWAGPEPNVYAPLMSKLEYLNQELMEMSPAKSLNGLVLQGYLKQAHDDGEVVFGGGISAMPSMHVSVATLVALAAWGYQKWLGALIALVILVIWLGSIHLAWHYAVDGLVAFLLTVVVWSISGKIAKIVLE</sequence>
<dbReference type="InterPro" id="IPR026841">
    <property type="entry name" value="Aur1/Ipt1"/>
</dbReference>
<feature type="transmembrane region" description="Helical" evidence="1">
    <location>
        <begin position="33"/>
        <end position="50"/>
    </location>
</feature>
<dbReference type="GO" id="GO:0016020">
    <property type="term" value="C:membrane"/>
    <property type="evidence" value="ECO:0007669"/>
    <property type="project" value="UniProtKB-SubCell"/>
</dbReference>
<name>A0A5M8FJ28_9GAMM</name>
<dbReference type="Pfam" id="PF14378">
    <property type="entry name" value="PAP2_3"/>
    <property type="match status" value="1"/>
</dbReference>
<feature type="transmembrane region" description="Helical" evidence="1">
    <location>
        <begin position="196"/>
        <end position="218"/>
    </location>
</feature>
<dbReference type="AlphaFoldDB" id="A0A5M8FJ28"/>
<keyword evidence="4" id="KW-1185">Reference proteome</keyword>
<feature type="transmembrane region" description="Helical" evidence="1">
    <location>
        <begin position="169"/>
        <end position="190"/>
    </location>
</feature>
<proteinExistence type="predicted"/>
<keyword evidence="1" id="KW-0812">Transmembrane</keyword>
<feature type="transmembrane region" description="Helical" evidence="1">
    <location>
        <begin position="62"/>
        <end position="80"/>
    </location>
</feature>
<feature type="domain" description="Inositolphosphotransferase Aur1/Ipt1" evidence="2">
    <location>
        <begin position="2"/>
        <end position="207"/>
    </location>
</feature>
<dbReference type="RefSeq" id="WP_150093496.1">
    <property type="nucleotide sequence ID" value="NZ_JBFUOH010000119.1"/>
</dbReference>
<evidence type="ECO:0000313" key="3">
    <source>
        <dbReference type="EMBL" id="KAA6184719.1"/>
    </source>
</evidence>
<dbReference type="EMBL" id="VWXX01000016">
    <property type="protein sequence ID" value="KAA6184719.1"/>
    <property type="molecule type" value="Genomic_DNA"/>
</dbReference>